<organism evidence="1 2">
    <name type="scientific">Desulfomonile tiedjei (strain ATCC 49306 / DSM 6799 / DCB-1)</name>
    <dbReference type="NCBI Taxonomy" id="706587"/>
    <lineage>
        <taxon>Bacteria</taxon>
        <taxon>Pseudomonadati</taxon>
        <taxon>Thermodesulfobacteriota</taxon>
        <taxon>Desulfomonilia</taxon>
        <taxon>Desulfomonilales</taxon>
        <taxon>Desulfomonilaceae</taxon>
        <taxon>Desulfomonile</taxon>
    </lineage>
</organism>
<dbReference type="EMBL" id="CP003360">
    <property type="protein sequence ID" value="AFM26008.1"/>
    <property type="molecule type" value="Genomic_DNA"/>
</dbReference>
<dbReference type="STRING" id="706587.Desti_3352"/>
<reference evidence="2" key="1">
    <citation type="submission" date="2012-06" db="EMBL/GenBank/DDBJ databases">
        <title>Complete sequence of chromosome of Desulfomonile tiedjei DSM 6799.</title>
        <authorList>
            <person name="Lucas S."/>
            <person name="Copeland A."/>
            <person name="Lapidus A."/>
            <person name="Glavina del Rio T."/>
            <person name="Dalin E."/>
            <person name="Tice H."/>
            <person name="Bruce D."/>
            <person name="Goodwin L."/>
            <person name="Pitluck S."/>
            <person name="Peters L."/>
            <person name="Ovchinnikova G."/>
            <person name="Zeytun A."/>
            <person name="Lu M."/>
            <person name="Kyrpides N."/>
            <person name="Mavromatis K."/>
            <person name="Ivanova N."/>
            <person name="Brettin T."/>
            <person name="Detter J.C."/>
            <person name="Han C."/>
            <person name="Larimer F."/>
            <person name="Land M."/>
            <person name="Hauser L."/>
            <person name="Markowitz V."/>
            <person name="Cheng J.-F."/>
            <person name="Hugenholtz P."/>
            <person name="Woyke T."/>
            <person name="Wu D."/>
            <person name="Spring S."/>
            <person name="Schroeder M."/>
            <person name="Brambilla E."/>
            <person name="Klenk H.-P."/>
            <person name="Eisen J.A."/>
        </authorList>
    </citation>
    <scope>NUCLEOTIDE SEQUENCE [LARGE SCALE GENOMIC DNA]</scope>
    <source>
        <strain evidence="2">ATCC 49306 / DSM 6799 / DCB-1</strain>
    </source>
</reference>
<evidence type="ECO:0000313" key="2">
    <source>
        <dbReference type="Proteomes" id="UP000006055"/>
    </source>
</evidence>
<proteinExistence type="predicted"/>
<protein>
    <submittedName>
        <fullName evidence="1">Uncharacterized protein</fullName>
    </submittedName>
</protein>
<accession>I4C8W7</accession>
<evidence type="ECO:0000313" key="1">
    <source>
        <dbReference type="EMBL" id="AFM26008.1"/>
    </source>
</evidence>
<dbReference type="KEGG" id="dti:Desti_3352"/>
<gene>
    <name evidence="1" type="ordered locus">Desti_3352</name>
</gene>
<dbReference type="Proteomes" id="UP000006055">
    <property type="component" value="Chromosome"/>
</dbReference>
<sequence length="74" mass="8196">MSCLFFQFRLQCAAVDTDKLRHLLFGRPNMPRKSDVDLRSLGLDNGGKGMHMRFPLALGSGAIGTWGFLTCSSF</sequence>
<keyword evidence="2" id="KW-1185">Reference proteome</keyword>
<dbReference type="HOGENOM" id="CLU_2681767_0_0_7"/>
<dbReference type="AlphaFoldDB" id="I4C8W7"/>
<name>I4C8W7_DESTA</name>